<dbReference type="Gene3D" id="1.10.540.10">
    <property type="entry name" value="Acyl-CoA dehydrogenase/oxidase, N-terminal domain"/>
    <property type="match status" value="1"/>
</dbReference>
<protein>
    <recommendedName>
        <fullName evidence="10">3-methylmercaptopropionyl-CoA dehydrogenase</fullName>
        <ecNumber evidence="9">1.3.99.41</ecNumber>
    </recommendedName>
</protein>
<sequence>MAQVIADRRDIEFVLYEQLEADKINKHKKYSDLDKKSLDLIITEARNLALKELLPINSEADKTGLRFENNQVFVPEVFHKPFKILAEDGWGSVTEDPELGGQGLPTLIMQPIIEYLMGACGVCLGYVTMGHGTGKMIELFGTEKQKELYLKNLYSAKWGGTMVLTEAEAGSDVGNLSTTAKKNDDGTYSITGNKIFITYGEHDLTENIIHPVLARIEGAPAGTAGISIFIVPKIWVNDDGSLGEPNDVVCTGIEEKMGIHASATCSLAFGGKGQCRGYLLGEENKGMKVMFLMMNEARLNVGFQGFSAASVAYMYACNYAKERIQGRALEDSANKEAKPVAIINHPDVRRNLLTMKAYTDGMRSFIYYVADLFDKEELAESPEEADRFNKLIQLYTPVIKAYCTDKGFEMASTGIQVYGGYGYISEYPMEQILRDAKIGSIYEGTNGIQAMDLIGRKLGMDKGAIFMSFMGEVAKTVAQAKAIPGLEDMAAKVEAACNRLGETAMHLGKTAVSPQFKAAFAHSTHFLEAMGDVIMAWMLLWRAVISAPKIEKQKKAVEKEYYEGQVKTAEFFIFNMLPVTMGKMDSITITNPAALEIADSCFGG</sequence>
<dbReference type="InterPro" id="IPR013786">
    <property type="entry name" value="AcylCoA_DH/ox_N"/>
</dbReference>
<dbReference type="EMBL" id="FQZU01000007">
    <property type="protein sequence ID" value="SHJ38697.1"/>
    <property type="molecule type" value="Genomic_DNA"/>
</dbReference>
<dbReference type="InterPro" id="IPR025878">
    <property type="entry name" value="Acyl-CoA_dh-like_C_dom"/>
</dbReference>
<comment type="catalytic activity">
    <reaction evidence="7">
        <text>3-(methylsulfanyl)propanoyl-CoA + oxidized [electron-transfer flavoprotein] + H(+) = 3-(methylsulfanyl)acryloyl-CoA + reduced [electron-transfer flavoprotein]</text>
        <dbReference type="Rhea" id="RHEA:52612"/>
        <dbReference type="Rhea" id="RHEA-COMP:10685"/>
        <dbReference type="Rhea" id="RHEA-COMP:10686"/>
        <dbReference type="ChEBI" id="CHEBI:15378"/>
        <dbReference type="ChEBI" id="CHEBI:57692"/>
        <dbReference type="ChEBI" id="CHEBI:58307"/>
        <dbReference type="ChEBI" id="CHEBI:82815"/>
        <dbReference type="ChEBI" id="CHEBI:84994"/>
        <dbReference type="EC" id="1.3.99.41"/>
    </reaction>
    <physiologicalReaction direction="left-to-right" evidence="7">
        <dbReference type="Rhea" id="RHEA:52613"/>
    </physiologicalReaction>
</comment>
<dbReference type="EC" id="1.3.99.41" evidence="9"/>
<dbReference type="Pfam" id="PF00441">
    <property type="entry name" value="Acyl-CoA_dh_1"/>
    <property type="match status" value="1"/>
</dbReference>
<dbReference type="STRING" id="1121393.SAMN02745216_01546"/>
<dbReference type="Pfam" id="PF12806">
    <property type="entry name" value="Acyl-CoA_dh_C"/>
    <property type="match status" value="1"/>
</dbReference>
<comment type="function">
    <text evidence="8">Involved in the assimilation of dimethylsulphoniopropionate (DMSP), an important compound in the fixation of carbon in marine phytoplankton, by mediating the conversion of 3-(methylthio)propanoyl-CoA (MMPA-CoA) to 3-(methylthio)acryloyl-CoA (MTA-CoA).</text>
</comment>
<evidence type="ECO:0000256" key="10">
    <source>
        <dbReference type="ARBA" id="ARBA00069043"/>
    </source>
</evidence>
<dbReference type="GO" id="GO:0005886">
    <property type="term" value="C:plasma membrane"/>
    <property type="evidence" value="ECO:0007669"/>
    <property type="project" value="TreeGrafter"/>
</dbReference>
<dbReference type="RefSeq" id="WP_073474658.1">
    <property type="nucleotide sequence ID" value="NZ_FQZU01000007.1"/>
</dbReference>
<dbReference type="SUPFAM" id="SSF47203">
    <property type="entry name" value="Acyl-CoA dehydrogenase C-terminal domain-like"/>
    <property type="match status" value="1"/>
</dbReference>
<evidence type="ECO:0000256" key="11">
    <source>
        <dbReference type="RuleBase" id="RU362125"/>
    </source>
</evidence>
<accession>A0A1M6IWA8</accession>
<comment type="cofactor">
    <cofactor evidence="1 11">
        <name>FAD</name>
        <dbReference type="ChEBI" id="CHEBI:57692"/>
    </cofactor>
</comment>
<dbReference type="InterPro" id="IPR037069">
    <property type="entry name" value="AcylCoA_DH/ox_N_sf"/>
</dbReference>
<feature type="domain" description="Acyl-CoA dehydrogenase/oxidase N-terminal" evidence="14">
    <location>
        <begin position="40"/>
        <end position="155"/>
    </location>
</feature>
<organism evidence="16 17">
    <name type="scientific">Desulfatibacillum alkenivorans DSM 16219</name>
    <dbReference type="NCBI Taxonomy" id="1121393"/>
    <lineage>
        <taxon>Bacteria</taxon>
        <taxon>Pseudomonadati</taxon>
        <taxon>Thermodesulfobacteriota</taxon>
        <taxon>Desulfobacteria</taxon>
        <taxon>Desulfobacterales</taxon>
        <taxon>Desulfatibacillaceae</taxon>
        <taxon>Desulfatibacillum</taxon>
    </lineage>
</organism>
<dbReference type="InterPro" id="IPR036250">
    <property type="entry name" value="AcylCo_DH-like_C"/>
</dbReference>
<evidence type="ECO:0000256" key="7">
    <source>
        <dbReference type="ARBA" id="ARBA00051388"/>
    </source>
</evidence>
<evidence type="ECO:0000256" key="9">
    <source>
        <dbReference type="ARBA" id="ARBA00066694"/>
    </source>
</evidence>
<evidence type="ECO:0000256" key="8">
    <source>
        <dbReference type="ARBA" id="ARBA00058683"/>
    </source>
</evidence>
<evidence type="ECO:0000256" key="4">
    <source>
        <dbReference type="ARBA" id="ARBA00022630"/>
    </source>
</evidence>
<dbReference type="PANTHER" id="PTHR42803:SF1">
    <property type="entry name" value="BROAD-SPECIFICITY LINEAR ACYL-COA DEHYDROGENASE FADE5"/>
    <property type="match status" value="1"/>
</dbReference>
<name>A0A1M6IWA8_9BACT</name>
<dbReference type="Pfam" id="PF02770">
    <property type="entry name" value="Acyl-CoA_dh_M"/>
    <property type="match status" value="1"/>
</dbReference>
<keyword evidence="17" id="KW-1185">Reference proteome</keyword>
<evidence type="ECO:0000256" key="5">
    <source>
        <dbReference type="ARBA" id="ARBA00022827"/>
    </source>
</evidence>
<dbReference type="Gene3D" id="2.40.110.10">
    <property type="entry name" value="Butyryl-CoA Dehydrogenase, subunit A, domain 2"/>
    <property type="match status" value="1"/>
</dbReference>
<evidence type="ECO:0000313" key="17">
    <source>
        <dbReference type="Proteomes" id="UP000183994"/>
    </source>
</evidence>
<comment type="similarity">
    <text evidence="2 11">Belongs to the acyl-CoA dehydrogenase family.</text>
</comment>
<keyword evidence="4 11" id="KW-0285">Flavoprotein</keyword>
<comment type="subunit">
    <text evidence="3">Homotetramer.</text>
</comment>
<evidence type="ECO:0000256" key="3">
    <source>
        <dbReference type="ARBA" id="ARBA00011881"/>
    </source>
</evidence>
<proteinExistence type="inferred from homology"/>
<dbReference type="GO" id="GO:0016627">
    <property type="term" value="F:oxidoreductase activity, acting on the CH-CH group of donors"/>
    <property type="evidence" value="ECO:0007669"/>
    <property type="project" value="InterPro"/>
</dbReference>
<keyword evidence="6 11" id="KW-0560">Oxidoreductase</keyword>
<dbReference type="InterPro" id="IPR052166">
    <property type="entry name" value="Diverse_Acyl-CoA_DH"/>
</dbReference>
<dbReference type="InterPro" id="IPR009075">
    <property type="entry name" value="AcylCo_DH/oxidase_C"/>
</dbReference>
<reference evidence="17" key="1">
    <citation type="submission" date="2016-11" db="EMBL/GenBank/DDBJ databases">
        <authorList>
            <person name="Varghese N."/>
            <person name="Submissions S."/>
        </authorList>
    </citation>
    <scope>NUCLEOTIDE SEQUENCE [LARGE SCALE GENOMIC DNA]</scope>
    <source>
        <strain evidence="17">DSM 16219</strain>
    </source>
</reference>
<dbReference type="GO" id="GO:0050660">
    <property type="term" value="F:flavin adenine dinucleotide binding"/>
    <property type="evidence" value="ECO:0007669"/>
    <property type="project" value="InterPro"/>
</dbReference>
<evidence type="ECO:0000259" key="14">
    <source>
        <dbReference type="Pfam" id="PF02771"/>
    </source>
</evidence>
<dbReference type="Pfam" id="PF02771">
    <property type="entry name" value="Acyl-CoA_dh_N"/>
    <property type="match status" value="1"/>
</dbReference>
<dbReference type="SUPFAM" id="SSF56645">
    <property type="entry name" value="Acyl-CoA dehydrogenase NM domain-like"/>
    <property type="match status" value="1"/>
</dbReference>
<dbReference type="PANTHER" id="PTHR42803">
    <property type="entry name" value="ACYL-COA DEHYDROGENASE"/>
    <property type="match status" value="1"/>
</dbReference>
<dbReference type="OrthoDB" id="9765339at2"/>
<dbReference type="Gene3D" id="1.20.140.10">
    <property type="entry name" value="Butyryl-CoA Dehydrogenase, subunit A, domain 3"/>
    <property type="match status" value="1"/>
</dbReference>
<dbReference type="AlphaFoldDB" id="A0A1M6IWA8"/>
<keyword evidence="5 11" id="KW-0274">FAD</keyword>
<evidence type="ECO:0000259" key="12">
    <source>
        <dbReference type="Pfam" id="PF00441"/>
    </source>
</evidence>
<feature type="domain" description="Acetyl-CoA dehydrogenase-like C-terminal" evidence="15">
    <location>
        <begin position="469"/>
        <end position="596"/>
    </location>
</feature>
<feature type="domain" description="Acyl-CoA dehydrogenase/oxidase C-terminal" evidence="12">
    <location>
        <begin position="284"/>
        <end position="453"/>
    </location>
</feature>
<dbReference type="FunFam" id="2.40.110.10:FF:000031">
    <property type="entry name" value="Acyl-CoA dehydrogenase, putative"/>
    <property type="match status" value="1"/>
</dbReference>
<feature type="domain" description="Acyl-CoA oxidase/dehydrogenase middle" evidence="13">
    <location>
        <begin position="162"/>
        <end position="269"/>
    </location>
</feature>
<evidence type="ECO:0000259" key="15">
    <source>
        <dbReference type="Pfam" id="PF12806"/>
    </source>
</evidence>
<dbReference type="InterPro" id="IPR009100">
    <property type="entry name" value="AcylCoA_DH/oxidase_NM_dom_sf"/>
</dbReference>
<dbReference type="InterPro" id="IPR006091">
    <property type="entry name" value="Acyl-CoA_Oxase/DH_mid-dom"/>
</dbReference>
<dbReference type="InterPro" id="IPR046373">
    <property type="entry name" value="Acyl-CoA_Oxase/DH_mid-dom_sf"/>
</dbReference>
<evidence type="ECO:0000256" key="6">
    <source>
        <dbReference type="ARBA" id="ARBA00023002"/>
    </source>
</evidence>
<evidence type="ECO:0000256" key="1">
    <source>
        <dbReference type="ARBA" id="ARBA00001974"/>
    </source>
</evidence>
<evidence type="ECO:0000259" key="13">
    <source>
        <dbReference type="Pfam" id="PF02770"/>
    </source>
</evidence>
<gene>
    <name evidence="16" type="ORF">SAMN02745216_01546</name>
</gene>
<evidence type="ECO:0000256" key="2">
    <source>
        <dbReference type="ARBA" id="ARBA00009347"/>
    </source>
</evidence>
<evidence type="ECO:0000313" key="16">
    <source>
        <dbReference type="EMBL" id="SHJ38697.1"/>
    </source>
</evidence>
<dbReference type="Proteomes" id="UP000183994">
    <property type="component" value="Unassembled WGS sequence"/>
</dbReference>